<dbReference type="InterPro" id="IPR007485">
    <property type="entry name" value="LPS_assembly_LptE"/>
</dbReference>
<keyword evidence="2 6" id="KW-0472">Membrane</keyword>
<dbReference type="PANTHER" id="PTHR38098">
    <property type="entry name" value="LPS-ASSEMBLY LIPOPROTEIN LPTE"/>
    <property type="match status" value="1"/>
</dbReference>
<gene>
    <name evidence="6" type="primary">lptE</name>
    <name evidence="8" type="ORF">DFR45_102354</name>
</gene>
<evidence type="ECO:0000256" key="1">
    <source>
        <dbReference type="ARBA" id="ARBA00022729"/>
    </source>
</evidence>
<name>A0A369ANI4_9BURK</name>
<evidence type="ECO:0000256" key="5">
    <source>
        <dbReference type="ARBA" id="ARBA00023288"/>
    </source>
</evidence>
<feature type="compositionally biased region" description="Low complexity" evidence="7">
    <location>
        <begin position="11"/>
        <end position="20"/>
    </location>
</feature>
<dbReference type="HAMAP" id="MF_01186">
    <property type="entry name" value="LPS_assembly_LptE"/>
    <property type="match status" value="1"/>
</dbReference>
<evidence type="ECO:0000256" key="4">
    <source>
        <dbReference type="ARBA" id="ARBA00023237"/>
    </source>
</evidence>
<dbReference type="GO" id="GO:0043165">
    <property type="term" value="P:Gram-negative-bacterium-type cell outer membrane assembly"/>
    <property type="evidence" value="ECO:0007669"/>
    <property type="project" value="UniProtKB-UniRule"/>
</dbReference>
<organism evidence="8 9">
    <name type="scientific">Extensimonas vulgaris</name>
    <dbReference type="NCBI Taxonomy" id="1031594"/>
    <lineage>
        <taxon>Bacteria</taxon>
        <taxon>Pseudomonadati</taxon>
        <taxon>Pseudomonadota</taxon>
        <taxon>Betaproteobacteria</taxon>
        <taxon>Burkholderiales</taxon>
        <taxon>Comamonadaceae</taxon>
        <taxon>Extensimonas</taxon>
    </lineage>
</organism>
<comment type="subunit">
    <text evidence="6">Component of the lipopolysaccharide transport and assembly complex. Interacts with LptD.</text>
</comment>
<keyword evidence="9" id="KW-1185">Reference proteome</keyword>
<feature type="compositionally biased region" description="Pro residues" evidence="7">
    <location>
        <begin position="1"/>
        <end position="10"/>
    </location>
</feature>
<evidence type="ECO:0000256" key="2">
    <source>
        <dbReference type="ARBA" id="ARBA00023136"/>
    </source>
</evidence>
<evidence type="ECO:0000313" key="8">
    <source>
        <dbReference type="EMBL" id="RCX10952.1"/>
    </source>
</evidence>
<dbReference type="Proteomes" id="UP000252174">
    <property type="component" value="Unassembled WGS sequence"/>
</dbReference>
<dbReference type="GO" id="GO:0001530">
    <property type="term" value="F:lipopolysaccharide binding"/>
    <property type="evidence" value="ECO:0007669"/>
    <property type="project" value="TreeGrafter"/>
</dbReference>
<evidence type="ECO:0000313" key="9">
    <source>
        <dbReference type="Proteomes" id="UP000252174"/>
    </source>
</evidence>
<keyword evidence="4 6" id="KW-0998">Cell outer membrane</keyword>
<comment type="similarity">
    <text evidence="6">Belongs to the LptE lipoprotein family.</text>
</comment>
<dbReference type="Pfam" id="PF04390">
    <property type="entry name" value="LptE"/>
    <property type="match status" value="1"/>
</dbReference>
<accession>A0A369ANI4</accession>
<keyword evidence="3" id="KW-0564">Palmitate</keyword>
<sequence>MRTLHYPPPASTDAPTDASAVPAVPNPSRRRLLGGVSTLAATVAPALALSACGFRLRGVPEFDFRSLYIMAPPGMPLARELQRTIESSGSKLQLITDPAAMPTADVILELPSARQERVVVGRNASGEVRELELRLRVQFRLRTPTGVELIPTTELLQKRDISYSESIALAKEAEEALQFRAMQTDIVQQLMRRLAAVRMP</sequence>
<keyword evidence="5 8" id="KW-0449">Lipoprotein</keyword>
<evidence type="ECO:0000256" key="6">
    <source>
        <dbReference type="HAMAP-Rule" id="MF_01186"/>
    </source>
</evidence>
<reference evidence="8 9" key="1">
    <citation type="submission" date="2018-07" db="EMBL/GenBank/DDBJ databases">
        <title>Genomic Encyclopedia of Type Strains, Phase IV (KMG-IV): sequencing the most valuable type-strain genomes for metagenomic binning, comparative biology and taxonomic classification.</title>
        <authorList>
            <person name="Goeker M."/>
        </authorList>
    </citation>
    <scope>NUCLEOTIDE SEQUENCE [LARGE SCALE GENOMIC DNA]</scope>
    <source>
        <strain evidence="8 9">DSM 100911</strain>
    </source>
</reference>
<feature type="region of interest" description="Disordered" evidence="7">
    <location>
        <begin position="1"/>
        <end position="23"/>
    </location>
</feature>
<comment type="caution">
    <text evidence="8">The sequence shown here is derived from an EMBL/GenBank/DDBJ whole genome shotgun (WGS) entry which is preliminary data.</text>
</comment>
<keyword evidence="1" id="KW-0732">Signal</keyword>
<dbReference type="PANTHER" id="PTHR38098:SF1">
    <property type="entry name" value="LPS-ASSEMBLY LIPOPROTEIN LPTE"/>
    <property type="match status" value="1"/>
</dbReference>
<dbReference type="AlphaFoldDB" id="A0A369ANI4"/>
<dbReference type="EMBL" id="QPJU01000002">
    <property type="protein sequence ID" value="RCX10952.1"/>
    <property type="molecule type" value="Genomic_DNA"/>
</dbReference>
<protein>
    <recommendedName>
        <fullName evidence="6">LPS-assembly lipoprotein LptE</fullName>
    </recommendedName>
</protein>
<dbReference type="OrthoDB" id="5298094at2"/>
<dbReference type="GO" id="GO:0015920">
    <property type="term" value="P:lipopolysaccharide transport"/>
    <property type="evidence" value="ECO:0007669"/>
    <property type="project" value="TreeGrafter"/>
</dbReference>
<dbReference type="GO" id="GO:1990351">
    <property type="term" value="C:transporter complex"/>
    <property type="evidence" value="ECO:0007669"/>
    <property type="project" value="TreeGrafter"/>
</dbReference>
<dbReference type="GO" id="GO:0009279">
    <property type="term" value="C:cell outer membrane"/>
    <property type="evidence" value="ECO:0007669"/>
    <property type="project" value="UniProtKB-UniRule"/>
</dbReference>
<comment type="function">
    <text evidence="6">Together with LptD, is involved in the assembly of lipopolysaccharide (LPS) at the surface of the outer membrane. Required for the proper assembly of LptD. Binds LPS and may serve as the LPS recognition site at the outer membrane.</text>
</comment>
<evidence type="ECO:0000256" key="7">
    <source>
        <dbReference type="SAM" id="MobiDB-lite"/>
    </source>
</evidence>
<dbReference type="RefSeq" id="WP_114482522.1">
    <property type="nucleotide sequence ID" value="NZ_QPJU01000002.1"/>
</dbReference>
<proteinExistence type="inferred from homology"/>
<evidence type="ECO:0000256" key="3">
    <source>
        <dbReference type="ARBA" id="ARBA00023139"/>
    </source>
</evidence>
<dbReference type="Gene3D" id="3.30.160.150">
    <property type="entry name" value="Lipoprotein like domain"/>
    <property type="match status" value="1"/>
</dbReference>